<organism evidence="1 2">
    <name type="scientific">Acinetobacter guerrae</name>
    <dbReference type="NCBI Taxonomy" id="1843371"/>
    <lineage>
        <taxon>Bacteria</taxon>
        <taxon>Pseudomonadati</taxon>
        <taxon>Pseudomonadota</taxon>
        <taxon>Gammaproteobacteria</taxon>
        <taxon>Moraxellales</taxon>
        <taxon>Moraxellaceae</taxon>
        <taxon>Acinetobacter</taxon>
    </lineage>
</organism>
<dbReference type="Proteomes" id="UP000269001">
    <property type="component" value="Unassembled WGS sequence"/>
</dbReference>
<sequence>MFSSGVTYADYSGRILYPSDGYTVTLSNSATVETKATASSSGTKYYKVGNPIEINQNNSNTANVKITGHVACQGLTWGDVSKNTSLSGDNAFHRLFIYVPSTNETIGGSPLFKINSNLFMKVESYVFNWTYIAGTSACEKWDPARYSTDQFTAQFPIFLTFYINEKVIDGQVVINSGDLGGYVRAFTSTGKVPPQNSWSIGDTTVPLRLGVSTINIPASCTTQTSTGQASTLNLKHDALNSRDYDSYVSGQVNYSCAFSESTSVKLRLDYLKDDDLQKRLPLKNTLIGSTDKIYSELTMHDESTGQAGTEITTNIEKSKTITITSHIQGSNAATGNYQGSAWLIATFN</sequence>
<dbReference type="Gene3D" id="2.60.40.1090">
    <property type="entry name" value="Fimbrial-type adhesion domain"/>
    <property type="match status" value="1"/>
</dbReference>
<dbReference type="EMBL" id="RAXU01000007">
    <property type="protein sequence ID" value="RKG34254.1"/>
    <property type="molecule type" value="Genomic_DNA"/>
</dbReference>
<protein>
    <submittedName>
        <fullName evidence="1">Adhesin</fullName>
    </submittedName>
</protein>
<comment type="caution">
    <text evidence="1">The sequence shown here is derived from an EMBL/GenBank/DDBJ whole genome shotgun (WGS) entry which is preliminary data.</text>
</comment>
<proteinExistence type="predicted"/>
<evidence type="ECO:0000313" key="1">
    <source>
        <dbReference type="EMBL" id="RKG34254.1"/>
    </source>
</evidence>
<dbReference type="GO" id="GO:0007155">
    <property type="term" value="P:cell adhesion"/>
    <property type="evidence" value="ECO:0007669"/>
    <property type="project" value="InterPro"/>
</dbReference>
<evidence type="ECO:0000313" key="2">
    <source>
        <dbReference type="Proteomes" id="UP000269001"/>
    </source>
</evidence>
<dbReference type="InterPro" id="IPR036937">
    <property type="entry name" value="Adhesion_dom_fimbrial_sf"/>
</dbReference>
<dbReference type="GO" id="GO:0009289">
    <property type="term" value="C:pilus"/>
    <property type="evidence" value="ECO:0007669"/>
    <property type="project" value="InterPro"/>
</dbReference>
<reference evidence="1 2" key="1">
    <citation type="submission" date="2018-09" db="EMBL/GenBank/DDBJ databases">
        <title>The draft genome of Acinetobacter spp. strains.</title>
        <authorList>
            <person name="Qin J."/>
            <person name="Feng Y."/>
            <person name="Zong Z."/>
        </authorList>
    </citation>
    <scope>NUCLEOTIDE SEQUENCE [LARGE SCALE GENOMIC DNA]</scope>
    <source>
        <strain evidence="1 2">WCHAc060096</strain>
    </source>
</reference>
<keyword evidence="2" id="KW-1185">Reference proteome</keyword>
<gene>
    <name evidence="1" type="ORF">D7V21_07595</name>
</gene>
<name>A0A3A8EW16_9GAMM</name>
<accession>A0A3A8EW16</accession>
<dbReference type="AlphaFoldDB" id="A0A3A8EW16"/>